<dbReference type="RefSeq" id="WP_053994682.1">
    <property type="nucleotide sequence ID" value="NZ_CP065643.1"/>
</dbReference>
<sequence>MLTKIKKVKLEQARKKPLYQVVMECPDGKQLYVKFDYTYATQNFWPLKVNYNRKNYGAKLAWYTNEVENMTVALFLETIAQKINKKYQFDLKQLP</sequence>
<dbReference type="Proteomes" id="UP000037977">
    <property type="component" value="Unassembled WGS sequence"/>
</dbReference>
<dbReference type="AlphaFoldDB" id="A0A0M9DLP3"/>
<comment type="caution">
    <text evidence="1">The sequence shown here is derived from an EMBL/GenBank/DDBJ whole genome shotgun (WGS) entry which is preliminary data.</text>
</comment>
<dbReference type="OrthoDB" id="2454846at2"/>
<accession>A0A0M9DLP3</accession>
<evidence type="ECO:0000313" key="2">
    <source>
        <dbReference type="Proteomes" id="UP000037977"/>
    </source>
</evidence>
<protein>
    <submittedName>
        <fullName evidence="1">Uncharacterized protein</fullName>
    </submittedName>
</protein>
<name>A0A0M9DLP3_9BACI</name>
<dbReference type="PATRIC" id="fig|33935.3.peg.1347"/>
<dbReference type="EMBL" id="LGCI01000005">
    <property type="protein sequence ID" value="KOY83439.1"/>
    <property type="molecule type" value="Genomic_DNA"/>
</dbReference>
<organism evidence="1 2">
    <name type="scientific">Lysinibacillus macroides</name>
    <dbReference type="NCBI Taxonomy" id="33935"/>
    <lineage>
        <taxon>Bacteria</taxon>
        <taxon>Bacillati</taxon>
        <taxon>Bacillota</taxon>
        <taxon>Bacilli</taxon>
        <taxon>Bacillales</taxon>
        <taxon>Bacillaceae</taxon>
        <taxon>Lysinibacillus</taxon>
    </lineage>
</organism>
<proteinExistence type="predicted"/>
<reference evidence="1 2" key="1">
    <citation type="submission" date="2015-07" db="EMBL/GenBank/DDBJ databases">
        <title>Genome sequencing project for genomic taxonomy and phylogenomics of Bacillus-like bacteria.</title>
        <authorList>
            <person name="Liu B."/>
            <person name="Wang J."/>
            <person name="Zhu Y."/>
            <person name="Liu G."/>
            <person name="Chen Q."/>
            <person name="Chen Z."/>
            <person name="Che J."/>
            <person name="Ge C."/>
            <person name="Shi H."/>
            <person name="Pan Z."/>
            <person name="Liu X."/>
        </authorList>
    </citation>
    <scope>NUCLEOTIDE SEQUENCE [LARGE SCALE GENOMIC DNA]</scope>
    <source>
        <strain evidence="1 2">DSM 54</strain>
    </source>
</reference>
<gene>
    <name evidence="1" type="ORF">ADM90_09265</name>
</gene>
<keyword evidence="2" id="KW-1185">Reference proteome</keyword>
<evidence type="ECO:0000313" key="1">
    <source>
        <dbReference type="EMBL" id="KOY83439.1"/>
    </source>
</evidence>